<reference evidence="1 2" key="1">
    <citation type="submission" date="2019-01" db="EMBL/GenBank/DDBJ databases">
        <title>Draft genome sequences of three monokaryotic isolates of the white-rot basidiomycete fungus Dichomitus squalens.</title>
        <authorList>
            <consortium name="DOE Joint Genome Institute"/>
            <person name="Lopez S.C."/>
            <person name="Andreopoulos B."/>
            <person name="Pangilinan J."/>
            <person name="Lipzen A."/>
            <person name="Riley R."/>
            <person name="Ahrendt S."/>
            <person name="Ng V."/>
            <person name="Barry K."/>
            <person name="Daum C."/>
            <person name="Grigoriev I.V."/>
            <person name="Hilden K.S."/>
            <person name="Makela M.R."/>
            <person name="de Vries R.P."/>
        </authorList>
    </citation>
    <scope>NUCLEOTIDE SEQUENCE [LARGE SCALE GENOMIC DNA]</scope>
    <source>
        <strain evidence="1 2">CBS 464.89</strain>
    </source>
</reference>
<dbReference type="EMBL" id="ML145145">
    <property type="protein sequence ID" value="TBU56868.1"/>
    <property type="molecule type" value="Genomic_DNA"/>
</dbReference>
<gene>
    <name evidence="1" type="ORF">BD310DRAFT_822916</name>
</gene>
<keyword evidence="2" id="KW-1185">Reference proteome</keyword>
<evidence type="ECO:0000313" key="1">
    <source>
        <dbReference type="EMBL" id="TBU56868.1"/>
    </source>
</evidence>
<evidence type="ECO:0000313" key="2">
    <source>
        <dbReference type="Proteomes" id="UP000292082"/>
    </source>
</evidence>
<dbReference type="AlphaFoldDB" id="A0A4V2K7N9"/>
<organism evidence="1 2">
    <name type="scientific">Dichomitus squalens</name>
    <dbReference type="NCBI Taxonomy" id="114155"/>
    <lineage>
        <taxon>Eukaryota</taxon>
        <taxon>Fungi</taxon>
        <taxon>Dikarya</taxon>
        <taxon>Basidiomycota</taxon>
        <taxon>Agaricomycotina</taxon>
        <taxon>Agaricomycetes</taxon>
        <taxon>Polyporales</taxon>
        <taxon>Polyporaceae</taxon>
        <taxon>Dichomitus</taxon>
    </lineage>
</organism>
<accession>A0A4V2K7N9</accession>
<proteinExistence type="predicted"/>
<evidence type="ECO:0008006" key="3">
    <source>
        <dbReference type="Google" id="ProtNLM"/>
    </source>
</evidence>
<protein>
    <recommendedName>
        <fullName evidence="3">F-box domain-containing protein</fullName>
    </recommendedName>
</protein>
<sequence>MTRLFPTEIEENLLDLLSDHPQTLRNCALTCRRWLPRSRCHLLRAVSLRTREDLASLCGFLDVDPQCRQWVRSVVMAPIVEKDTQLVLETFPVPSLAALPNLRRWEIRGADMSDPSRRRALLCHKATLARLGY</sequence>
<dbReference type="Proteomes" id="UP000292082">
    <property type="component" value="Unassembled WGS sequence"/>
</dbReference>
<name>A0A4V2K7N9_9APHY</name>